<dbReference type="PROSITE" id="PS51837">
    <property type="entry name" value="LITAF"/>
    <property type="match status" value="1"/>
</dbReference>
<dbReference type="GO" id="GO:0010945">
    <property type="term" value="F:coenzyme A diphosphatase activity"/>
    <property type="evidence" value="ECO:0007669"/>
    <property type="project" value="InterPro"/>
</dbReference>
<dbReference type="OrthoDB" id="4713066at2759"/>
<dbReference type="InterPro" id="IPR000086">
    <property type="entry name" value="NUDIX_hydrolase_dom"/>
</dbReference>
<dbReference type="PANTHER" id="PTHR12992:SF24">
    <property type="entry name" value="PEROXISOMAL COENZYME A DIPHOSPHATASE NUDT7"/>
    <property type="match status" value="1"/>
</dbReference>
<dbReference type="GO" id="GO:0015938">
    <property type="term" value="P:coenzyme A catabolic process"/>
    <property type="evidence" value="ECO:0007669"/>
    <property type="project" value="TreeGrafter"/>
</dbReference>
<dbReference type="Pfam" id="PF10601">
    <property type="entry name" value="zf-LITAF-like"/>
    <property type="match status" value="1"/>
</dbReference>
<gene>
    <name evidence="10" type="ORF">CAEBREN_05840</name>
</gene>
<dbReference type="InterPro" id="IPR015797">
    <property type="entry name" value="NUDIX_hydrolase-like_dom_sf"/>
</dbReference>
<dbReference type="FunFam" id="3.90.79.10:FF:000125">
    <property type="entry name" value="Probable nudix hydrolase C6G9.05"/>
    <property type="match status" value="1"/>
</dbReference>
<dbReference type="SMART" id="SM00714">
    <property type="entry name" value="LITAF"/>
    <property type="match status" value="1"/>
</dbReference>
<evidence type="ECO:0000256" key="2">
    <source>
        <dbReference type="ARBA" id="ARBA00001946"/>
    </source>
</evidence>
<evidence type="ECO:0000256" key="4">
    <source>
        <dbReference type="ARBA" id="ARBA00022801"/>
    </source>
</evidence>
<dbReference type="HOGENOM" id="CLU_054451_0_0_1"/>
<accession>G0NFV7</accession>
<evidence type="ECO:0000259" key="9">
    <source>
        <dbReference type="PROSITE" id="PS51837"/>
    </source>
</evidence>
<dbReference type="Pfam" id="PF00293">
    <property type="entry name" value="NUDIX"/>
    <property type="match status" value="1"/>
</dbReference>
<sequence>MECILTRAEELKRKLDLTDEPSIPQKEQDAGVLILLHDDGSDDIKVLLCVRSRHLRRHPGEVSLNVFPTNKKGNYTQVCFPGGMMDDEDENDVRRTAIREAYEEVGVMESDDYLVLGNLPAFRARFGILIHPTVALLRRRPTFSLSINEVESVFWIPLSDFLDDTYHSTFPVEKYYMVHMFQFEDYPVTYGITALMCIVVAIGVLERHPKFSLMSNLTIDDMMEKHLDSLEIIRGEEISSASSFFHSSALILWWGRVQCANSESLPSYCLLFCSVFLALFPPIKERFIPSLLWGFSLSSLHEEEDAATMAPNRSHPIPIHRSASHTPSMLVNAKKYLSDRPQLLDCPRCKNHGETELRFVNGFFTYVSFFVLLIFGITILPLFFLWVPFCVETFKDAEHYCPSCRAWIGTYRRLGKST</sequence>
<dbReference type="eggNOG" id="KOG3069">
    <property type="taxonomic scope" value="Eukaryota"/>
</dbReference>
<feature type="domain" description="Nudix hydrolase" evidence="8">
    <location>
        <begin position="27"/>
        <end position="178"/>
    </location>
</feature>
<dbReference type="FunCoup" id="G0NFV7">
    <property type="interactions" value="334"/>
</dbReference>
<protein>
    <recommendedName>
        <fullName evidence="12">LITAF domain-containing protein</fullName>
    </recommendedName>
</protein>
<evidence type="ECO:0000256" key="6">
    <source>
        <dbReference type="ARBA" id="ARBA00023211"/>
    </source>
</evidence>
<evidence type="ECO:0008006" key="12">
    <source>
        <dbReference type="Google" id="ProtNLM"/>
    </source>
</evidence>
<organism evidence="11">
    <name type="scientific">Caenorhabditis brenneri</name>
    <name type="common">Nematode worm</name>
    <dbReference type="NCBI Taxonomy" id="135651"/>
    <lineage>
        <taxon>Eukaryota</taxon>
        <taxon>Metazoa</taxon>
        <taxon>Ecdysozoa</taxon>
        <taxon>Nematoda</taxon>
        <taxon>Chromadorea</taxon>
        <taxon>Rhabditida</taxon>
        <taxon>Rhabditina</taxon>
        <taxon>Rhabditomorpha</taxon>
        <taxon>Rhabditoidea</taxon>
        <taxon>Rhabditidae</taxon>
        <taxon>Peloderinae</taxon>
        <taxon>Caenorhabditis</taxon>
    </lineage>
</organism>
<keyword evidence="7" id="KW-1133">Transmembrane helix</keyword>
<feature type="transmembrane region" description="Helical" evidence="7">
    <location>
        <begin position="186"/>
        <end position="205"/>
    </location>
</feature>
<reference evidence="11" key="1">
    <citation type="submission" date="2011-07" db="EMBL/GenBank/DDBJ databases">
        <authorList>
            <consortium name="Caenorhabditis brenneri Sequencing and Analysis Consortium"/>
            <person name="Wilson R.K."/>
        </authorList>
    </citation>
    <scope>NUCLEOTIDE SEQUENCE [LARGE SCALE GENOMIC DNA]</scope>
    <source>
        <strain evidence="11">PB2801</strain>
    </source>
</reference>
<dbReference type="GO" id="GO:0046872">
    <property type="term" value="F:metal ion binding"/>
    <property type="evidence" value="ECO:0007669"/>
    <property type="project" value="UniProtKB-KW"/>
</dbReference>
<dbReference type="InParanoid" id="G0NFV7"/>
<evidence type="ECO:0000256" key="3">
    <source>
        <dbReference type="ARBA" id="ARBA00022723"/>
    </source>
</evidence>
<dbReference type="CDD" id="cd03426">
    <property type="entry name" value="NUDIX_CoAse_Nudt7"/>
    <property type="match status" value="1"/>
</dbReference>
<dbReference type="AlphaFoldDB" id="G0NFV7"/>
<evidence type="ECO:0000313" key="10">
    <source>
        <dbReference type="EMBL" id="EGT59750.1"/>
    </source>
</evidence>
<evidence type="ECO:0000256" key="1">
    <source>
        <dbReference type="ARBA" id="ARBA00001936"/>
    </source>
</evidence>
<feature type="transmembrane region" description="Helical" evidence="7">
    <location>
        <begin position="363"/>
        <end position="387"/>
    </location>
</feature>
<dbReference type="Proteomes" id="UP000008068">
    <property type="component" value="Unassembled WGS sequence"/>
</dbReference>
<evidence type="ECO:0000256" key="7">
    <source>
        <dbReference type="SAM" id="Phobius"/>
    </source>
</evidence>
<dbReference type="InterPro" id="IPR045121">
    <property type="entry name" value="CoAse"/>
</dbReference>
<dbReference type="OMA" id="ECILTRA"/>
<evidence type="ECO:0000259" key="8">
    <source>
        <dbReference type="PROSITE" id="PS51462"/>
    </source>
</evidence>
<keyword evidence="7" id="KW-0812">Transmembrane</keyword>
<keyword evidence="6" id="KW-0464">Manganese</keyword>
<keyword evidence="4" id="KW-0378">Hydrolase</keyword>
<dbReference type="SUPFAM" id="SSF55811">
    <property type="entry name" value="Nudix"/>
    <property type="match status" value="1"/>
</dbReference>
<comment type="cofactor">
    <cofactor evidence="1">
        <name>Mn(2+)</name>
        <dbReference type="ChEBI" id="CHEBI:29035"/>
    </cofactor>
</comment>
<dbReference type="PANTHER" id="PTHR12992">
    <property type="entry name" value="NUDIX HYDROLASE"/>
    <property type="match status" value="1"/>
</dbReference>
<dbReference type="InterPro" id="IPR006629">
    <property type="entry name" value="LITAF"/>
</dbReference>
<dbReference type="STRING" id="135651.G0NFV7"/>
<dbReference type="EMBL" id="GL379877">
    <property type="protein sequence ID" value="EGT59750.1"/>
    <property type="molecule type" value="Genomic_DNA"/>
</dbReference>
<name>G0NFV7_CAEBE</name>
<evidence type="ECO:0000256" key="5">
    <source>
        <dbReference type="ARBA" id="ARBA00022842"/>
    </source>
</evidence>
<dbReference type="PROSITE" id="PS51462">
    <property type="entry name" value="NUDIX"/>
    <property type="match status" value="1"/>
</dbReference>
<evidence type="ECO:0000313" key="11">
    <source>
        <dbReference type="Proteomes" id="UP000008068"/>
    </source>
</evidence>
<keyword evidence="7" id="KW-0472">Membrane</keyword>
<proteinExistence type="predicted"/>
<keyword evidence="5" id="KW-0460">Magnesium</keyword>
<keyword evidence="3" id="KW-0479">Metal-binding</keyword>
<keyword evidence="11" id="KW-1185">Reference proteome</keyword>
<dbReference type="Gene3D" id="3.90.79.10">
    <property type="entry name" value="Nucleoside Triphosphate Pyrophosphohydrolase"/>
    <property type="match status" value="1"/>
</dbReference>
<comment type="cofactor">
    <cofactor evidence="2">
        <name>Mg(2+)</name>
        <dbReference type="ChEBI" id="CHEBI:18420"/>
    </cofactor>
</comment>
<feature type="domain" description="LITAF" evidence="9">
    <location>
        <begin position="326"/>
        <end position="413"/>
    </location>
</feature>